<name>A0A4Y2SHG1_ARAVE</name>
<dbReference type="Proteomes" id="UP000499080">
    <property type="component" value="Unassembled WGS sequence"/>
</dbReference>
<dbReference type="AlphaFoldDB" id="A0A4Y2SHG1"/>
<accession>A0A4Y2SHG1</accession>
<evidence type="ECO:0000313" key="2">
    <source>
        <dbReference type="EMBL" id="GBN87688.1"/>
    </source>
</evidence>
<protein>
    <submittedName>
        <fullName evidence="2">Uncharacterized protein</fullName>
    </submittedName>
</protein>
<keyword evidence="3" id="KW-1185">Reference proteome</keyword>
<feature type="non-terminal residue" evidence="2">
    <location>
        <position position="1"/>
    </location>
</feature>
<sequence length="65" mass="7434">ENLRRNRRTTPQCFSDQAPRYKKEEKGTSGNGHKIQDVKQLLLSQQQGEEESNLVSRIIRILPGG</sequence>
<organism evidence="2 3">
    <name type="scientific">Araneus ventricosus</name>
    <name type="common">Orbweaver spider</name>
    <name type="synonym">Epeira ventricosa</name>
    <dbReference type="NCBI Taxonomy" id="182803"/>
    <lineage>
        <taxon>Eukaryota</taxon>
        <taxon>Metazoa</taxon>
        <taxon>Ecdysozoa</taxon>
        <taxon>Arthropoda</taxon>
        <taxon>Chelicerata</taxon>
        <taxon>Arachnida</taxon>
        <taxon>Araneae</taxon>
        <taxon>Araneomorphae</taxon>
        <taxon>Entelegynae</taxon>
        <taxon>Araneoidea</taxon>
        <taxon>Araneidae</taxon>
        <taxon>Araneus</taxon>
    </lineage>
</organism>
<reference evidence="2 3" key="1">
    <citation type="journal article" date="2019" name="Sci. Rep.">
        <title>Orb-weaving spider Araneus ventricosus genome elucidates the spidroin gene catalogue.</title>
        <authorList>
            <person name="Kono N."/>
            <person name="Nakamura H."/>
            <person name="Ohtoshi R."/>
            <person name="Moran D.A.P."/>
            <person name="Shinohara A."/>
            <person name="Yoshida Y."/>
            <person name="Fujiwara M."/>
            <person name="Mori M."/>
            <person name="Tomita M."/>
            <person name="Arakawa K."/>
        </authorList>
    </citation>
    <scope>NUCLEOTIDE SEQUENCE [LARGE SCALE GENOMIC DNA]</scope>
</reference>
<evidence type="ECO:0000313" key="3">
    <source>
        <dbReference type="Proteomes" id="UP000499080"/>
    </source>
</evidence>
<feature type="region of interest" description="Disordered" evidence="1">
    <location>
        <begin position="1"/>
        <end position="36"/>
    </location>
</feature>
<proteinExistence type="predicted"/>
<dbReference type="EMBL" id="BGPR01021921">
    <property type="protein sequence ID" value="GBN87688.1"/>
    <property type="molecule type" value="Genomic_DNA"/>
</dbReference>
<gene>
    <name evidence="2" type="ORF">AVEN_275535_1</name>
</gene>
<evidence type="ECO:0000256" key="1">
    <source>
        <dbReference type="SAM" id="MobiDB-lite"/>
    </source>
</evidence>
<comment type="caution">
    <text evidence="2">The sequence shown here is derived from an EMBL/GenBank/DDBJ whole genome shotgun (WGS) entry which is preliminary data.</text>
</comment>